<dbReference type="InterPro" id="IPR036397">
    <property type="entry name" value="RNaseH_sf"/>
</dbReference>
<evidence type="ECO:0008006" key="3">
    <source>
        <dbReference type="Google" id="ProtNLM"/>
    </source>
</evidence>
<dbReference type="EMBL" id="AVOT02032642">
    <property type="protein sequence ID" value="MBW0526413.1"/>
    <property type="molecule type" value="Genomic_DNA"/>
</dbReference>
<dbReference type="CDD" id="cd09272">
    <property type="entry name" value="RNase_HI_RT_Ty1"/>
    <property type="match status" value="1"/>
</dbReference>
<dbReference type="OrthoDB" id="3344688at2759"/>
<protein>
    <recommendedName>
        <fullName evidence="3">Reverse transcriptase Ty1/copia-type domain-containing protein</fullName>
    </recommendedName>
</protein>
<proteinExistence type="predicted"/>
<dbReference type="GO" id="GO:0003676">
    <property type="term" value="F:nucleic acid binding"/>
    <property type="evidence" value="ECO:0007669"/>
    <property type="project" value="InterPro"/>
</dbReference>
<accession>A0A9Q3EQV4</accession>
<evidence type="ECO:0000313" key="2">
    <source>
        <dbReference type="Proteomes" id="UP000765509"/>
    </source>
</evidence>
<evidence type="ECO:0000313" key="1">
    <source>
        <dbReference type="EMBL" id="MBW0526413.1"/>
    </source>
</evidence>
<dbReference type="PANTHER" id="PTHR11439:SF463">
    <property type="entry name" value="REVERSE TRANSCRIPTASE TY1_COPIA-TYPE DOMAIN-CONTAINING PROTEIN"/>
    <property type="match status" value="1"/>
</dbReference>
<organism evidence="1 2">
    <name type="scientific">Austropuccinia psidii MF-1</name>
    <dbReference type="NCBI Taxonomy" id="1389203"/>
    <lineage>
        <taxon>Eukaryota</taxon>
        <taxon>Fungi</taxon>
        <taxon>Dikarya</taxon>
        <taxon>Basidiomycota</taxon>
        <taxon>Pucciniomycotina</taxon>
        <taxon>Pucciniomycetes</taxon>
        <taxon>Pucciniales</taxon>
        <taxon>Sphaerophragmiaceae</taxon>
        <taxon>Austropuccinia</taxon>
    </lineage>
</organism>
<dbReference type="InterPro" id="IPR012337">
    <property type="entry name" value="RNaseH-like_sf"/>
</dbReference>
<keyword evidence="2" id="KW-1185">Reference proteome</keyword>
<dbReference type="PANTHER" id="PTHR11439">
    <property type="entry name" value="GAG-POL-RELATED RETROTRANSPOSON"/>
    <property type="match status" value="1"/>
</dbReference>
<reference evidence="1" key="1">
    <citation type="submission" date="2021-03" db="EMBL/GenBank/DDBJ databases">
        <title>Draft genome sequence of rust myrtle Austropuccinia psidii MF-1, a brazilian biotype.</title>
        <authorList>
            <person name="Quecine M.C."/>
            <person name="Pachon D.M.R."/>
            <person name="Bonatelli M.L."/>
            <person name="Correr F.H."/>
            <person name="Franceschini L.M."/>
            <person name="Leite T.F."/>
            <person name="Margarido G.R.A."/>
            <person name="Almeida C.A."/>
            <person name="Ferrarezi J.A."/>
            <person name="Labate C.A."/>
        </authorList>
    </citation>
    <scope>NUCLEOTIDE SEQUENCE</scope>
    <source>
        <strain evidence="1">MF-1</strain>
    </source>
</reference>
<dbReference type="Gene3D" id="3.30.420.10">
    <property type="entry name" value="Ribonuclease H-like superfamily/Ribonuclease H"/>
    <property type="match status" value="1"/>
</dbReference>
<dbReference type="Proteomes" id="UP000765509">
    <property type="component" value="Unassembled WGS sequence"/>
</dbReference>
<name>A0A9Q3EQV4_9BASI</name>
<gene>
    <name evidence="1" type="ORF">O181_066128</name>
</gene>
<sequence length="318" mass="35650">MLIKGTDVSILWIHVDDGAITASLRELMEEIAHEINKKLKVKWDEKISGLVGITIENIPQGYKFLQTDLIDKLTGLNPRNIKSKSPLPVDCKLKSGPALNMDKLYLKRIGMLLYIAQASRPDIAFDVNYLARFSMNTKKSHWEALEHLIAYVRGTRTLGILMANNNSSPAIHCYVDASWGGEGDQSSHGYIILHGKSPISWQSKKQSTVASSTAQAEYMALSFAARECNWILNLFQPMLGSIIPTMLSDNKTAVGILTSLLNKKQTWHLIQQFNLINEYIACKNVQLEWVSTNNQLANILTKAMGSVKTKQFCNVINW</sequence>
<comment type="caution">
    <text evidence="1">The sequence shown here is derived from an EMBL/GenBank/DDBJ whole genome shotgun (WGS) entry which is preliminary data.</text>
</comment>
<dbReference type="AlphaFoldDB" id="A0A9Q3EQV4"/>
<dbReference type="SUPFAM" id="SSF53098">
    <property type="entry name" value="Ribonuclease H-like"/>
    <property type="match status" value="1"/>
</dbReference>